<evidence type="ECO:0000259" key="2">
    <source>
        <dbReference type="Pfam" id="PF12850"/>
    </source>
</evidence>
<dbReference type="SUPFAM" id="SSF56300">
    <property type="entry name" value="Metallo-dependent phosphatases"/>
    <property type="match status" value="1"/>
</dbReference>
<feature type="domain" description="Calcineurin-like phosphoesterase" evidence="2">
    <location>
        <begin position="1"/>
        <end position="184"/>
    </location>
</feature>
<sequence length="254" mass="27510">MKIAIIADIHGNALALEAVLADLKQRGGTEQIVNLGDCISGPLWPRQTMELLRQLDAITVRGNHDRQVATLPVETMIASDRYATSQITQQDREWLGALPQSIVIAQGIFACHATPDDDATYLLDRIENGGLVRDAETAISARLGNGAGNCKIVLVGHSHRPDIVHTRNDITIINPGSVGCPAYDDDEPAHVSESGSPHARYALLTIDENQPAALPDIELLAVAYDHEKAAQRADENGRPDWAYAIRTGFSKQSL</sequence>
<proteinExistence type="inferred from homology"/>
<evidence type="ECO:0000313" key="3">
    <source>
        <dbReference type="EMBL" id="PKR53797.1"/>
    </source>
</evidence>
<protein>
    <submittedName>
        <fullName evidence="3">Metallophosphatase family protein</fullName>
    </submittedName>
</protein>
<dbReference type="PANTHER" id="PTHR42850:SF2">
    <property type="entry name" value="BLL5683 PROTEIN"/>
    <property type="match status" value="1"/>
</dbReference>
<dbReference type="PANTHER" id="PTHR42850">
    <property type="entry name" value="METALLOPHOSPHOESTERASE"/>
    <property type="match status" value="1"/>
</dbReference>
<comment type="caution">
    <text evidence="3">The sequence shown here is derived from an EMBL/GenBank/DDBJ whole genome shotgun (WGS) entry which is preliminary data.</text>
</comment>
<dbReference type="GO" id="GO:0005737">
    <property type="term" value="C:cytoplasm"/>
    <property type="evidence" value="ECO:0007669"/>
    <property type="project" value="TreeGrafter"/>
</dbReference>
<dbReference type="RefSeq" id="WP_101266917.1">
    <property type="nucleotide sequence ID" value="NZ_NWTK01000007.1"/>
</dbReference>
<dbReference type="AlphaFoldDB" id="A0A2N3KTE6"/>
<comment type="similarity">
    <text evidence="1">Belongs to the metallophosphoesterase superfamily. YfcE family.</text>
</comment>
<dbReference type="InterPro" id="IPR050126">
    <property type="entry name" value="Ap4A_hydrolase"/>
</dbReference>
<dbReference type="EMBL" id="NWTK01000007">
    <property type="protein sequence ID" value="PKR53797.1"/>
    <property type="molecule type" value="Genomic_DNA"/>
</dbReference>
<dbReference type="GO" id="GO:0016791">
    <property type="term" value="F:phosphatase activity"/>
    <property type="evidence" value="ECO:0007669"/>
    <property type="project" value="TreeGrafter"/>
</dbReference>
<dbReference type="PIRSF" id="PIRSF000883">
    <property type="entry name" value="Pesterase_MJ0912"/>
    <property type="match status" value="1"/>
</dbReference>
<accession>A0A2N3KTE6</accession>
<evidence type="ECO:0000313" key="4">
    <source>
        <dbReference type="Proteomes" id="UP000233597"/>
    </source>
</evidence>
<dbReference type="Pfam" id="PF12850">
    <property type="entry name" value="Metallophos_2"/>
    <property type="match status" value="1"/>
</dbReference>
<dbReference type="Proteomes" id="UP000233597">
    <property type="component" value="Unassembled WGS sequence"/>
</dbReference>
<evidence type="ECO:0000256" key="1">
    <source>
        <dbReference type="ARBA" id="ARBA00008950"/>
    </source>
</evidence>
<gene>
    <name evidence="3" type="ORF">COO20_12340</name>
</gene>
<dbReference type="Gene3D" id="3.60.21.10">
    <property type="match status" value="1"/>
</dbReference>
<reference evidence="3 4" key="1">
    <citation type="submission" date="2017-09" db="EMBL/GenBank/DDBJ databases">
        <title>Biodiversity and function of Thalassospira species in the particle-attached aromatic-hydrocarbon-degrading consortia from the surface seawater of the South China Sea.</title>
        <authorList>
            <person name="Dong C."/>
            <person name="Liu R."/>
            <person name="Shao Z."/>
        </authorList>
    </citation>
    <scope>NUCLEOTIDE SEQUENCE [LARGE SCALE GENOMIC DNA]</scope>
    <source>
        <strain evidence="3 4">CSC1P2</strain>
    </source>
</reference>
<name>A0A2N3KTE6_9PROT</name>
<dbReference type="InterPro" id="IPR011152">
    <property type="entry name" value="Pesterase_MJ0912"/>
</dbReference>
<organism evidence="3 4">
    <name type="scientific">Thalassospira marina</name>
    <dbReference type="NCBI Taxonomy" id="2048283"/>
    <lineage>
        <taxon>Bacteria</taxon>
        <taxon>Pseudomonadati</taxon>
        <taxon>Pseudomonadota</taxon>
        <taxon>Alphaproteobacteria</taxon>
        <taxon>Rhodospirillales</taxon>
        <taxon>Thalassospiraceae</taxon>
        <taxon>Thalassospira</taxon>
    </lineage>
</organism>
<dbReference type="InterPro" id="IPR024654">
    <property type="entry name" value="Calcineurin-like_PHP_lpxH"/>
</dbReference>
<dbReference type="InterPro" id="IPR029052">
    <property type="entry name" value="Metallo-depent_PP-like"/>
</dbReference>
<dbReference type="OrthoDB" id="9813918at2"/>